<dbReference type="AlphaFoldDB" id="A0A833H335"/>
<evidence type="ECO:0000259" key="1">
    <source>
        <dbReference type="Pfam" id="PF05117"/>
    </source>
</evidence>
<name>A0A833H335_9LEPT</name>
<dbReference type="InterPro" id="IPR036701">
    <property type="entry name" value="RraB-like_sf"/>
</dbReference>
<accession>A0A833H335</accession>
<organism evidence="3 4">
    <name type="scientific">Leptonema illini</name>
    <dbReference type="NCBI Taxonomy" id="183"/>
    <lineage>
        <taxon>Bacteria</taxon>
        <taxon>Pseudomonadati</taxon>
        <taxon>Spirochaetota</taxon>
        <taxon>Spirochaetia</taxon>
        <taxon>Leptospirales</taxon>
        <taxon>Leptospiraceae</taxon>
        <taxon>Leptonema</taxon>
    </lineage>
</organism>
<gene>
    <name evidence="3" type="ORF">F9K24_05160</name>
</gene>
<sequence>MNDVWNTFPAQMGDHLAFISYNDSYKTVAPTDSRLFSLKIRLKIKNPTTGGMPTDEEFFALSTIDKTLEALLEEKGAVYVGRITVDGHRYFHYYVDFAEEVASETTAIVSKQTLYELQYAYEEDSEKKAYWQELYPTDDDWQMIRDMKVLEALRKEGDLDTLSREVLHWAYFTELNDASTFTKWIETEGYRVISVKNTEDGAQMQVHFSHHGTMMLQDITHHTIMLNRKAKNLNGDYDGWETSVEKEKI</sequence>
<reference evidence="3 4" key="1">
    <citation type="submission" date="2019-10" db="EMBL/GenBank/DDBJ databases">
        <title>Extracellular Electron Transfer in a Candidatus Methanoperedens spp. Enrichment Culture.</title>
        <authorList>
            <person name="Berger S."/>
            <person name="Rangel Shaw D."/>
            <person name="Berben T."/>
            <person name="In 'T Zandt M."/>
            <person name="Frank J."/>
            <person name="Reimann J."/>
            <person name="Jetten M.S.M."/>
            <person name="Welte C.U."/>
        </authorList>
    </citation>
    <scope>NUCLEOTIDE SEQUENCE [LARGE SCALE GENOMIC DNA]</scope>
    <source>
        <strain evidence="3">SB12</strain>
    </source>
</reference>
<evidence type="ECO:0000313" key="4">
    <source>
        <dbReference type="Proteomes" id="UP000460298"/>
    </source>
</evidence>
<protein>
    <submittedName>
        <fullName evidence="3">DUF695 domain-containing protein</fullName>
    </submittedName>
</protein>
<dbReference type="Gene3D" id="3.30.70.970">
    <property type="entry name" value="RraB-like"/>
    <property type="match status" value="1"/>
</dbReference>
<dbReference type="SUPFAM" id="SSF89946">
    <property type="entry name" value="Hypothetical protein VC0424"/>
    <property type="match status" value="1"/>
</dbReference>
<dbReference type="InterPro" id="IPR009671">
    <property type="entry name" value="RraB_dom"/>
</dbReference>
<dbReference type="Proteomes" id="UP000460298">
    <property type="component" value="Unassembled WGS sequence"/>
</dbReference>
<dbReference type="Pfam" id="PF06877">
    <property type="entry name" value="RraB"/>
    <property type="match status" value="1"/>
</dbReference>
<dbReference type="InterPro" id="IPR016097">
    <property type="entry name" value="DUF695"/>
</dbReference>
<feature type="domain" description="DUF695" evidence="1">
    <location>
        <begin position="4"/>
        <end position="135"/>
    </location>
</feature>
<dbReference type="Pfam" id="PF05117">
    <property type="entry name" value="DUF695"/>
    <property type="match status" value="1"/>
</dbReference>
<feature type="domain" description="Regulator of ribonuclease activity B" evidence="2">
    <location>
        <begin position="146"/>
        <end position="242"/>
    </location>
</feature>
<evidence type="ECO:0000259" key="2">
    <source>
        <dbReference type="Pfam" id="PF06877"/>
    </source>
</evidence>
<evidence type="ECO:0000313" key="3">
    <source>
        <dbReference type="EMBL" id="KAB2933859.1"/>
    </source>
</evidence>
<dbReference type="EMBL" id="WBUI01000004">
    <property type="protein sequence ID" value="KAB2933859.1"/>
    <property type="molecule type" value="Genomic_DNA"/>
</dbReference>
<comment type="caution">
    <text evidence="3">The sequence shown here is derived from an EMBL/GenBank/DDBJ whole genome shotgun (WGS) entry which is preliminary data.</text>
</comment>
<proteinExistence type="predicted"/>